<evidence type="ECO:0000256" key="1">
    <source>
        <dbReference type="SAM" id="Phobius"/>
    </source>
</evidence>
<dbReference type="AlphaFoldDB" id="A0AA39QSK3"/>
<sequence>MASKTLQQDYLDTKALYEDAVDVTQTNTKTVVVLNFKALQLLRIKTLQQELFDFQMQISLGGMKPEERTLKLQQLDTSLNAYGNALKNYELLAENTLSRIPTGSKLFGAPEQLRERTTHSRRTIWSILRSSSTRDSSGYDVVNWQEYVRAGDAATAGGNYILNKSLQYRELEKDGRESRQRKHAFTERLTMALFGGIALIGPVLIMTLHPSQVISLVTISVATILFALCLAVFATSTAGKDVLAATAAYAAVLVVFLGTSNPSASSQS</sequence>
<dbReference type="Proteomes" id="UP001166286">
    <property type="component" value="Unassembled WGS sequence"/>
</dbReference>
<keyword evidence="4" id="KW-1185">Reference proteome</keyword>
<reference evidence="3" key="1">
    <citation type="submission" date="2023-03" db="EMBL/GenBank/DDBJ databases">
        <title>Complete genome of Cladonia borealis.</title>
        <authorList>
            <person name="Park H."/>
        </authorList>
    </citation>
    <scope>NUCLEOTIDE SEQUENCE</scope>
    <source>
        <strain evidence="3">ANT050790</strain>
    </source>
</reference>
<evidence type="ECO:0000313" key="4">
    <source>
        <dbReference type="Proteomes" id="UP001166286"/>
    </source>
</evidence>
<evidence type="ECO:0000259" key="2">
    <source>
        <dbReference type="Pfam" id="PF20237"/>
    </source>
</evidence>
<keyword evidence="1" id="KW-0472">Membrane</keyword>
<comment type="caution">
    <text evidence="3">The sequence shown here is derived from an EMBL/GenBank/DDBJ whole genome shotgun (WGS) entry which is preliminary data.</text>
</comment>
<feature type="domain" description="DUF6594" evidence="2">
    <location>
        <begin position="30"/>
        <end position="254"/>
    </location>
</feature>
<dbReference type="EMBL" id="JAFEKC020000021">
    <property type="protein sequence ID" value="KAK0508383.1"/>
    <property type="molecule type" value="Genomic_DNA"/>
</dbReference>
<dbReference type="Pfam" id="PF20237">
    <property type="entry name" value="DUF6594"/>
    <property type="match status" value="1"/>
</dbReference>
<keyword evidence="1" id="KW-0812">Transmembrane</keyword>
<accession>A0AA39QSK3</accession>
<dbReference type="InterPro" id="IPR046529">
    <property type="entry name" value="DUF6594"/>
</dbReference>
<feature type="transmembrane region" description="Helical" evidence="1">
    <location>
        <begin position="242"/>
        <end position="259"/>
    </location>
</feature>
<feature type="transmembrane region" description="Helical" evidence="1">
    <location>
        <begin position="189"/>
        <end position="208"/>
    </location>
</feature>
<evidence type="ECO:0000313" key="3">
    <source>
        <dbReference type="EMBL" id="KAK0508383.1"/>
    </source>
</evidence>
<protein>
    <recommendedName>
        <fullName evidence="2">DUF6594 domain-containing protein</fullName>
    </recommendedName>
</protein>
<organism evidence="3 4">
    <name type="scientific">Cladonia borealis</name>
    <dbReference type="NCBI Taxonomy" id="184061"/>
    <lineage>
        <taxon>Eukaryota</taxon>
        <taxon>Fungi</taxon>
        <taxon>Dikarya</taxon>
        <taxon>Ascomycota</taxon>
        <taxon>Pezizomycotina</taxon>
        <taxon>Lecanoromycetes</taxon>
        <taxon>OSLEUM clade</taxon>
        <taxon>Lecanoromycetidae</taxon>
        <taxon>Lecanorales</taxon>
        <taxon>Lecanorineae</taxon>
        <taxon>Cladoniaceae</taxon>
        <taxon>Cladonia</taxon>
    </lineage>
</organism>
<keyword evidence="1" id="KW-1133">Transmembrane helix</keyword>
<gene>
    <name evidence="3" type="ORF">JMJ35_009467</name>
</gene>
<feature type="transmembrane region" description="Helical" evidence="1">
    <location>
        <begin position="214"/>
        <end position="235"/>
    </location>
</feature>
<proteinExistence type="predicted"/>
<name>A0AA39QSK3_9LECA</name>